<dbReference type="InterPro" id="IPR010982">
    <property type="entry name" value="Lambda_DNA-bd_dom_sf"/>
</dbReference>
<evidence type="ECO:0000259" key="1">
    <source>
        <dbReference type="PROSITE" id="PS50943"/>
    </source>
</evidence>
<protein>
    <submittedName>
        <fullName evidence="2">XRE family transcriptional regulator</fullName>
    </submittedName>
</protein>
<dbReference type="OrthoDB" id="9785138at2"/>
<dbReference type="InterPro" id="IPR001387">
    <property type="entry name" value="Cro/C1-type_HTH"/>
</dbReference>
<dbReference type="PROSITE" id="PS50943">
    <property type="entry name" value="HTH_CROC1"/>
    <property type="match status" value="1"/>
</dbReference>
<dbReference type="SMART" id="SM00530">
    <property type="entry name" value="HTH_XRE"/>
    <property type="match status" value="1"/>
</dbReference>
<organism evidence="2 3">
    <name type="scientific">Clostridium innocuum</name>
    <dbReference type="NCBI Taxonomy" id="1522"/>
    <lineage>
        <taxon>Bacteria</taxon>
        <taxon>Bacillati</taxon>
        <taxon>Bacillota</taxon>
        <taxon>Clostridia</taxon>
        <taxon>Eubacteriales</taxon>
        <taxon>Clostridiaceae</taxon>
        <taxon>Clostridium</taxon>
    </lineage>
</organism>
<name>A0A3E2VZD7_CLOIN</name>
<dbReference type="GO" id="GO:0003677">
    <property type="term" value="F:DNA binding"/>
    <property type="evidence" value="ECO:0007669"/>
    <property type="project" value="InterPro"/>
</dbReference>
<proteinExistence type="predicted"/>
<dbReference type="AlphaFoldDB" id="A0A3E2VZD7"/>
<feature type="domain" description="HTH cro/C1-type" evidence="1">
    <location>
        <begin position="7"/>
        <end position="65"/>
    </location>
</feature>
<dbReference type="SUPFAM" id="SSF47413">
    <property type="entry name" value="lambda repressor-like DNA-binding domains"/>
    <property type="match status" value="1"/>
</dbReference>
<reference evidence="2 3" key="1">
    <citation type="submission" date="2018-08" db="EMBL/GenBank/DDBJ databases">
        <title>A genome reference for cultivated species of the human gut microbiota.</title>
        <authorList>
            <person name="Zou Y."/>
            <person name="Xue W."/>
            <person name="Luo G."/>
        </authorList>
    </citation>
    <scope>NUCLEOTIDE SEQUENCE [LARGE SCALE GENOMIC DNA]</scope>
    <source>
        <strain evidence="2 3">OF01-2LB</strain>
    </source>
</reference>
<dbReference type="Gene3D" id="1.10.260.40">
    <property type="entry name" value="lambda repressor-like DNA-binding domains"/>
    <property type="match status" value="1"/>
</dbReference>
<comment type="caution">
    <text evidence="2">The sequence shown here is derived from an EMBL/GenBank/DDBJ whole genome shotgun (WGS) entry which is preliminary data.</text>
</comment>
<dbReference type="CDD" id="cd00093">
    <property type="entry name" value="HTH_XRE"/>
    <property type="match status" value="1"/>
</dbReference>
<gene>
    <name evidence="2" type="ORF">DXA38_06175</name>
</gene>
<evidence type="ECO:0000313" key="2">
    <source>
        <dbReference type="EMBL" id="RGC16995.1"/>
    </source>
</evidence>
<accession>A0A3E2VZD7</accession>
<dbReference type="Pfam" id="PF01381">
    <property type="entry name" value="HTH_3"/>
    <property type="match status" value="1"/>
</dbReference>
<dbReference type="EMBL" id="QVEV01000006">
    <property type="protein sequence ID" value="RGC16995.1"/>
    <property type="molecule type" value="Genomic_DNA"/>
</dbReference>
<sequence length="159" mass="18536">MPIGTRIKRIRTLRGITQKELGVRLGYSERNADIRIAQYESGKRTPKEDVINGIAHILEVSPEALKIPDIENHHGFMFTLFEFEEQFGLTVDKAESMPFLRLDNDPTIYDHSIKEMLDDWYACKSKLANGEMTNEEYINWKLNYPENSDLLFNRKPSKK</sequence>
<dbReference type="RefSeq" id="WP_117442456.1">
    <property type="nucleotide sequence ID" value="NZ_JAKNHC010000021.1"/>
</dbReference>
<dbReference type="Proteomes" id="UP000260025">
    <property type="component" value="Unassembled WGS sequence"/>
</dbReference>
<evidence type="ECO:0000313" key="3">
    <source>
        <dbReference type="Proteomes" id="UP000260025"/>
    </source>
</evidence>